<organism evidence="7 8">
    <name type="scientific">Tuber magnatum</name>
    <name type="common">white Piedmont truffle</name>
    <dbReference type="NCBI Taxonomy" id="42249"/>
    <lineage>
        <taxon>Eukaryota</taxon>
        <taxon>Fungi</taxon>
        <taxon>Dikarya</taxon>
        <taxon>Ascomycota</taxon>
        <taxon>Pezizomycotina</taxon>
        <taxon>Pezizomycetes</taxon>
        <taxon>Pezizales</taxon>
        <taxon>Tuberaceae</taxon>
        <taxon>Tuber</taxon>
    </lineage>
</organism>
<comment type="caution">
    <text evidence="7">The sequence shown here is derived from an EMBL/GenBank/DDBJ whole genome shotgun (WGS) entry which is preliminary data.</text>
</comment>
<dbReference type="GO" id="GO:0016705">
    <property type="term" value="F:oxidoreductase activity, acting on paired donors, with incorporation or reduction of molecular oxygen"/>
    <property type="evidence" value="ECO:0007669"/>
    <property type="project" value="InterPro"/>
</dbReference>
<dbReference type="GO" id="GO:0004497">
    <property type="term" value="F:monooxygenase activity"/>
    <property type="evidence" value="ECO:0007669"/>
    <property type="project" value="InterPro"/>
</dbReference>
<dbReference type="PANTHER" id="PTHR46206">
    <property type="entry name" value="CYTOCHROME P450"/>
    <property type="match status" value="1"/>
</dbReference>
<evidence type="ECO:0000313" key="8">
    <source>
        <dbReference type="Proteomes" id="UP000246991"/>
    </source>
</evidence>
<comment type="similarity">
    <text evidence="2">Belongs to the cytochrome P450 family.</text>
</comment>
<keyword evidence="4" id="KW-0560">Oxidoreductase</keyword>
<dbReference type="GO" id="GO:0005506">
    <property type="term" value="F:iron ion binding"/>
    <property type="evidence" value="ECO:0007669"/>
    <property type="project" value="InterPro"/>
</dbReference>
<dbReference type="Gene3D" id="1.10.630.10">
    <property type="entry name" value="Cytochrome P450"/>
    <property type="match status" value="1"/>
</dbReference>
<dbReference type="InterPro" id="IPR002403">
    <property type="entry name" value="Cyt_P450_E_grp-IV"/>
</dbReference>
<keyword evidence="3 6" id="KW-0479">Metal-binding</keyword>
<comment type="cofactor">
    <cofactor evidence="1 6">
        <name>heme</name>
        <dbReference type="ChEBI" id="CHEBI:30413"/>
    </cofactor>
</comment>
<evidence type="ECO:0000313" key="7">
    <source>
        <dbReference type="EMBL" id="PWW77904.1"/>
    </source>
</evidence>
<dbReference type="EMBL" id="PYWC01000019">
    <property type="protein sequence ID" value="PWW77904.1"/>
    <property type="molecule type" value="Genomic_DNA"/>
</dbReference>
<dbReference type="Pfam" id="PF00067">
    <property type="entry name" value="p450"/>
    <property type="match status" value="1"/>
</dbReference>
<proteinExistence type="inferred from homology"/>
<dbReference type="CDD" id="cd11041">
    <property type="entry name" value="CYP503A1-like"/>
    <property type="match status" value="1"/>
</dbReference>
<keyword evidence="6" id="KW-0349">Heme</keyword>
<evidence type="ECO:0000256" key="4">
    <source>
        <dbReference type="ARBA" id="ARBA00023002"/>
    </source>
</evidence>
<keyword evidence="5 6" id="KW-0408">Iron</keyword>
<name>A0A317SU86_9PEZI</name>
<feature type="non-terminal residue" evidence="7">
    <location>
        <position position="1"/>
    </location>
</feature>
<dbReference type="Proteomes" id="UP000246991">
    <property type="component" value="Unassembled WGS sequence"/>
</dbReference>
<keyword evidence="8" id="KW-1185">Reference proteome</keyword>
<evidence type="ECO:0000256" key="3">
    <source>
        <dbReference type="ARBA" id="ARBA00022723"/>
    </source>
</evidence>
<evidence type="ECO:0000256" key="2">
    <source>
        <dbReference type="ARBA" id="ARBA00010617"/>
    </source>
</evidence>
<accession>A0A317SU86</accession>
<dbReference type="GO" id="GO:0020037">
    <property type="term" value="F:heme binding"/>
    <property type="evidence" value="ECO:0007669"/>
    <property type="project" value="InterPro"/>
</dbReference>
<sequence length="447" mass="50603">YGKYGKAFRIATPGRDIILFSNAEVLQELKTLPNSIAAFRPAGDEMIQSSYTFHEGILQDAYHVDLMRKNMTEKLSNLLPDIVEEITEAFEGLTNIKNEWTNLNIFNISIVKCILISLVGIPICQNLDYLDSVNQFSLNIMKSALIIDTVPWFLRGIVNSFLKKSDAENIIIMHIGREFEIRRKAKKSQSTSNIIASDAIQWILDAVPPETPILKLVQKLMFFNFASVHTTSIALTHILYDLAAHPEFQDPVCIEIEEVLRAEGGWTKQAITKMKKLDSILRESLRLNGAAIVTVVRKIITPYTFIDGTFAPKDTWVGAASTTIHHSPELYKDPEIFDGFRFYEKRQLKENSFHFQTTSLALDYLPFGIGKNSCPGRFFATIELKVAVAYILCNYRLRLNGGASGKRPQNIYEGFVCMPDPTTGIELKEREDRQKSVLFPSHMASHK</sequence>
<dbReference type="InterPro" id="IPR036396">
    <property type="entry name" value="Cyt_P450_sf"/>
</dbReference>
<reference evidence="7 8" key="1">
    <citation type="submission" date="2018-03" db="EMBL/GenBank/DDBJ databases">
        <title>Genomes of Pezizomycetes fungi and the evolution of truffles.</title>
        <authorList>
            <person name="Murat C."/>
            <person name="Payen T."/>
            <person name="Noel B."/>
            <person name="Kuo A."/>
            <person name="Martin F.M."/>
        </authorList>
    </citation>
    <scope>NUCLEOTIDE SEQUENCE [LARGE SCALE GENOMIC DNA]</scope>
    <source>
        <strain evidence="7">091103-1</strain>
    </source>
</reference>
<dbReference type="PRINTS" id="PR00385">
    <property type="entry name" value="P450"/>
</dbReference>
<evidence type="ECO:0000256" key="1">
    <source>
        <dbReference type="ARBA" id="ARBA00001971"/>
    </source>
</evidence>
<dbReference type="InterPro" id="IPR001128">
    <property type="entry name" value="Cyt_P450"/>
</dbReference>
<dbReference type="PRINTS" id="PR00465">
    <property type="entry name" value="EP450IV"/>
</dbReference>
<evidence type="ECO:0000256" key="6">
    <source>
        <dbReference type="PIRSR" id="PIRSR602403-1"/>
    </source>
</evidence>
<evidence type="ECO:0000256" key="5">
    <source>
        <dbReference type="ARBA" id="ARBA00023004"/>
    </source>
</evidence>
<dbReference type="STRING" id="42249.A0A317SU86"/>
<dbReference type="OrthoDB" id="1844152at2759"/>
<feature type="binding site" description="axial binding residue" evidence="6">
    <location>
        <position position="374"/>
    </location>
    <ligand>
        <name>heme</name>
        <dbReference type="ChEBI" id="CHEBI:30413"/>
    </ligand>
    <ligandPart>
        <name>Fe</name>
        <dbReference type="ChEBI" id="CHEBI:18248"/>
    </ligandPart>
</feature>
<protein>
    <submittedName>
        <fullName evidence="7">Cytochrome P450</fullName>
    </submittedName>
</protein>
<dbReference type="AlphaFoldDB" id="A0A317SU86"/>
<gene>
    <name evidence="7" type="ORF">C7212DRAFT_176862</name>
</gene>
<dbReference type="SUPFAM" id="SSF48264">
    <property type="entry name" value="Cytochrome P450"/>
    <property type="match status" value="1"/>
</dbReference>